<name>A0AC58SN46_TOBAC</name>
<reference evidence="1" key="1">
    <citation type="journal article" date="2014" name="Nat. Commun.">
        <title>The tobacco genome sequence and its comparison with those of tomato and potato.</title>
        <authorList>
            <person name="Sierro N."/>
            <person name="Battey J.N."/>
            <person name="Ouadi S."/>
            <person name="Bakaher N."/>
            <person name="Bovet L."/>
            <person name="Willig A."/>
            <person name="Goepfert S."/>
            <person name="Peitsch M.C."/>
            <person name="Ivanov N.V."/>
        </authorList>
    </citation>
    <scope>NUCLEOTIDE SEQUENCE [LARGE SCALE GENOMIC DNA]</scope>
</reference>
<reference evidence="2" key="2">
    <citation type="submission" date="2025-08" db="UniProtKB">
        <authorList>
            <consortium name="RefSeq"/>
        </authorList>
    </citation>
    <scope>IDENTIFICATION</scope>
    <source>
        <tissue evidence="2">Leaf</tissue>
    </source>
</reference>
<proteinExistence type="predicted"/>
<accession>A0AC58SN46</accession>
<dbReference type="Proteomes" id="UP000790787">
    <property type="component" value="Chromosome 14"/>
</dbReference>
<evidence type="ECO:0000313" key="1">
    <source>
        <dbReference type="Proteomes" id="UP000790787"/>
    </source>
</evidence>
<evidence type="ECO:0000313" key="2">
    <source>
        <dbReference type="RefSeq" id="XP_075086393.1"/>
    </source>
</evidence>
<keyword evidence="1" id="KW-1185">Reference proteome</keyword>
<organism evidence="1 2">
    <name type="scientific">Nicotiana tabacum</name>
    <name type="common">Common tobacco</name>
    <dbReference type="NCBI Taxonomy" id="4097"/>
    <lineage>
        <taxon>Eukaryota</taxon>
        <taxon>Viridiplantae</taxon>
        <taxon>Streptophyta</taxon>
        <taxon>Embryophyta</taxon>
        <taxon>Tracheophyta</taxon>
        <taxon>Spermatophyta</taxon>
        <taxon>Magnoliopsida</taxon>
        <taxon>eudicotyledons</taxon>
        <taxon>Gunneridae</taxon>
        <taxon>Pentapetalae</taxon>
        <taxon>asterids</taxon>
        <taxon>lamiids</taxon>
        <taxon>Solanales</taxon>
        <taxon>Solanaceae</taxon>
        <taxon>Nicotianoideae</taxon>
        <taxon>Nicotianeae</taxon>
        <taxon>Nicotiana</taxon>
    </lineage>
</organism>
<sequence length="666" mass="75968">MRIALLRKRKLGFVTCTCKKDLYKIVELHEQWETCNAVVLSWIMNNVCAELLGGIVYASDAHLVWEDLRERFHKINRVRNFQLHREIATLSQGTSSVSVYFSKLKELWHEYDVLAPFSNCGCPKLKENVEMMHQQRVMQFLSGCNDSYDQARRQILMKTTAPNLNLYKMRANKQLVLILWLIRLMLEQCMQEEIEAFEEGSNLCNEKKTGAGTQSYGRGKPDNGKRESLVVVNHADAASSSQAAEGGQLMKPADRGHYFTDEQYSQILSLLSKDSEEYQANTTGKFISLMSKVDQKDKDWIVDSGQTVILLLVLELLENTKGTDRLIKDKVHLPTWEKADITHIGNDGLFDKEDLWNDKMKEIGKEKWRICAELLNSLGIIHQSSCAYTPQQNGIVERKHRHILDTARALKLQGSIPIKYWSICVKSAIYLINRMPSSVLGVKTPFELLHHKKASLMHLRVLGCLCFATVLPKGDKDVIFRESMIPFAHGNSGTWPPIGYTHRELNSRMCSPLYIETMEMRSTAEAQNMPAKGEDSIHHEEEVQTDLQVHELQDTSVNEEETQAGTETEVPPAAQGSEEDQGSPQHILENDNANGEPQCGRKSIRQSKEPIWMKDYVINKKSNTCSYPLSNYLAYDKTTPSYQCYLSKFSQLVEPQTFKEAVHDNR</sequence>
<dbReference type="RefSeq" id="XP_075086393.1">
    <property type="nucleotide sequence ID" value="XM_075230292.1"/>
</dbReference>
<protein>
    <submittedName>
        <fullName evidence="2">Uncharacterized protein LOC142169086</fullName>
    </submittedName>
</protein>
<gene>
    <name evidence="2" type="primary">LOC142169086</name>
</gene>